<evidence type="ECO:0000313" key="7">
    <source>
        <dbReference type="EMBL" id="MEY8244836.1"/>
    </source>
</evidence>
<evidence type="ECO:0000259" key="5">
    <source>
        <dbReference type="Pfam" id="PF07715"/>
    </source>
</evidence>
<evidence type="ECO:0000256" key="1">
    <source>
        <dbReference type="ARBA" id="ARBA00004442"/>
    </source>
</evidence>
<evidence type="ECO:0000259" key="6">
    <source>
        <dbReference type="Pfam" id="PF14905"/>
    </source>
</evidence>
<reference evidence="7 8" key="1">
    <citation type="submission" date="2024-03" db="EMBL/GenBank/DDBJ databases">
        <title>Mouse gut bacterial collection (mGBC) of GemPharmatech.</title>
        <authorList>
            <person name="He Y."/>
            <person name="Dong L."/>
            <person name="Wu D."/>
            <person name="Gao X."/>
            <person name="Lin Z."/>
        </authorList>
    </citation>
    <scope>NUCLEOTIDE SEQUENCE [LARGE SCALE GENOMIC DNA]</scope>
    <source>
        <strain evidence="7 8">54-13</strain>
    </source>
</reference>
<organism evidence="7 8">
    <name type="scientific">Heminiphilus faecis</name>
    <dbReference type="NCBI Taxonomy" id="2601703"/>
    <lineage>
        <taxon>Bacteria</taxon>
        <taxon>Pseudomonadati</taxon>
        <taxon>Bacteroidota</taxon>
        <taxon>Bacteroidia</taxon>
        <taxon>Bacteroidales</taxon>
        <taxon>Muribaculaceae</taxon>
        <taxon>Heminiphilus</taxon>
    </lineage>
</organism>
<keyword evidence="3" id="KW-0998">Cell outer membrane</keyword>
<keyword evidence="4" id="KW-0732">Signal</keyword>
<accession>A0ABV4CVX7</accession>
<protein>
    <submittedName>
        <fullName evidence="7">Outer membrane beta-barrel family protein</fullName>
    </submittedName>
</protein>
<feature type="domain" description="Outer membrane protein beta-barrel" evidence="6">
    <location>
        <begin position="383"/>
        <end position="776"/>
    </location>
</feature>
<feature type="chain" id="PRO_5046161598" evidence="4">
    <location>
        <begin position="21"/>
        <end position="815"/>
    </location>
</feature>
<dbReference type="SUPFAM" id="SSF49464">
    <property type="entry name" value="Carboxypeptidase regulatory domain-like"/>
    <property type="match status" value="1"/>
</dbReference>
<dbReference type="Proteomes" id="UP001565200">
    <property type="component" value="Unassembled WGS sequence"/>
</dbReference>
<name>A0ABV4CVX7_9BACT</name>
<evidence type="ECO:0000256" key="2">
    <source>
        <dbReference type="ARBA" id="ARBA00023136"/>
    </source>
</evidence>
<comment type="subcellular location">
    <subcellularLocation>
        <location evidence="1">Cell outer membrane</location>
    </subcellularLocation>
</comment>
<dbReference type="InterPro" id="IPR036942">
    <property type="entry name" value="Beta-barrel_TonB_sf"/>
</dbReference>
<dbReference type="InterPro" id="IPR012910">
    <property type="entry name" value="Plug_dom"/>
</dbReference>
<dbReference type="RefSeq" id="WP_121700326.1">
    <property type="nucleotide sequence ID" value="NZ_JBCLPP010000009.1"/>
</dbReference>
<comment type="caution">
    <text evidence="7">The sequence shown here is derived from an EMBL/GenBank/DDBJ whole genome shotgun (WGS) entry which is preliminary data.</text>
</comment>
<evidence type="ECO:0000256" key="4">
    <source>
        <dbReference type="SAM" id="SignalP"/>
    </source>
</evidence>
<dbReference type="Gene3D" id="2.40.170.20">
    <property type="entry name" value="TonB-dependent receptor, beta-barrel domain"/>
    <property type="match status" value="1"/>
</dbReference>
<evidence type="ECO:0000313" key="8">
    <source>
        <dbReference type="Proteomes" id="UP001565200"/>
    </source>
</evidence>
<dbReference type="PANTHER" id="PTHR40980:SF3">
    <property type="entry name" value="TONB-DEPENDENT RECEPTOR-LIKE BETA-BARREL DOMAIN-CONTAINING PROTEIN"/>
    <property type="match status" value="1"/>
</dbReference>
<feature type="domain" description="TonB-dependent receptor plug" evidence="5">
    <location>
        <begin position="139"/>
        <end position="222"/>
    </location>
</feature>
<dbReference type="EMBL" id="JBCLPP010000009">
    <property type="protein sequence ID" value="MEY8244836.1"/>
    <property type="molecule type" value="Genomic_DNA"/>
</dbReference>
<keyword evidence="8" id="KW-1185">Reference proteome</keyword>
<dbReference type="Pfam" id="PF14905">
    <property type="entry name" value="OMP_b-brl_3"/>
    <property type="match status" value="1"/>
</dbReference>
<keyword evidence="2" id="KW-0472">Membrane</keyword>
<feature type="signal peptide" evidence="4">
    <location>
        <begin position="1"/>
        <end position="20"/>
    </location>
</feature>
<dbReference type="SUPFAM" id="SSF56935">
    <property type="entry name" value="Porins"/>
    <property type="match status" value="1"/>
</dbReference>
<proteinExistence type="predicted"/>
<sequence>MKKVFCLLLLVSMATICANAQYKVSGEVVDSTGTSESYVTVRIYKDADMTKPIAIGTSDIDGNFTQTLPSAGDYILRITSVGKTPSEIKFSLHPAHRTKDFGKIVMRMSENTLGEVEVIAQRPLVVSEVDRISYDVQGDEDSKTSTIIEMLRKVPMVTVDGNNEIRVKGEANFKIYKNGKPNNSFTNNPKEVLSSIPASMIKRIEVITEPGAKYDAEGVGGILNIVTIDNMKVKGVIGNLFASYDTKGTPNMGAYLTTQIDKFTASVNYGYFGISEKATRNNTVSEYLYRQSGDTQRYEDTSTSKGYGNYMSFEASYEPDSLNLITAAFDGFFYKVKPTGTSTTSFFNNAGERLYGYSDRFHFPDFNNYNFAGKVDYQRLTRHKGESIVLSYLLNTTTNKSTQYNELDDLFNPPFDYTSYYTDNNQHFWEHTFQADYTRPFGSKHKINAGAKYILRDNSSNTEQRYDNSATNATDFSHNTQVAALYAEYMFNTGPVGARAGVRYEYSYLAAKFKDGKTPDFHQDLNDIVPTIGANWRINPANSLNLTFGSRINRPGISYLNPAVIATPNSVSQGNPDLSSAHSYSFRLSYMLMKPKITLNASTGYVFCNEQITQISEVRDNIIYNSYGNVGHARRLSCNGYIQWRATQKTSIMVNASGGYSKLANPSLGLSNSRWTWGFYAQASQQLPWMLRIEALGGRFSSGINDLYGRTSAMYFHSITLSRSFLKENRLSVRINAQNPFGSSNMRIKSYRTGGDYIGSAIISRHQRAVSVTVSWRFGSLNAQVKKTVKTISNDDIVGGAQTGASGNNGSNTQN</sequence>
<dbReference type="Pfam" id="PF07715">
    <property type="entry name" value="Plug"/>
    <property type="match status" value="1"/>
</dbReference>
<gene>
    <name evidence="7" type="ORF">AAK873_04270</name>
</gene>
<dbReference type="InterPro" id="IPR008969">
    <property type="entry name" value="CarboxyPept-like_regulatory"/>
</dbReference>
<dbReference type="InterPro" id="IPR037066">
    <property type="entry name" value="Plug_dom_sf"/>
</dbReference>
<evidence type="ECO:0000256" key="3">
    <source>
        <dbReference type="ARBA" id="ARBA00023237"/>
    </source>
</evidence>
<dbReference type="InterPro" id="IPR041700">
    <property type="entry name" value="OMP_b-brl_3"/>
</dbReference>
<dbReference type="PANTHER" id="PTHR40980">
    <property type="entry name" value="PLUG DOMAIN-CONTAINING PROTEIN"/>
    <property type="match status" value="1"/>
</dbReference>
<dbReference type="Gene3D" id="2.170.130.10">
    <property type="entry name" value="TonB-dependent receptor, plug domain"/>
    <property type="match status" value="1"/>
</dbReference>